<evidence type="ECO:0000313" key="2">
    <source>
        <dbReference type="EMBL" id="MCW6035363.1"/>
    </source>
</evidence>
<dbReference type="EMBL" id="JAIHOM010000012">
    <property type="protein sequence ID" value="MCW6035363.1"/>
    <property type="molecule type" value="Genomic_DNA"/>
</dbReference>
<feature type="transmembrane region" description="Helical" evidence="1">
    <location>
        <begin position="203"/>
        <end position="221"/>
    </location>
</feature>
<dbReference type="RefSeq" id="WP_265263047.1">
    <property type="nucleotide sequence ID" value="NZ_JAIHOM010000012.1"/>
</dbReference>
<sequence length="508" mass="58359">MQNSIKTLTRDRSGFLTLSLTFFIAFGLWGILNHAMWRDEMTIWLIVRDTTSWGEFLNVLRYEPHPILWYFCVAVLQQFSQNPVSMQLFHLLIGIGVAYLILTQSPFTRLQKVLLTFGYLPFYEYLLISRNYSLGLLFGLGVCALWKNRQHSYLGLSILLFLMANSNAYSLFIALALGATLMLEWTFRQPLKVNLKASLSNRWLSFIIFLSGIILSLSFLIPPPDNLERGGLRSGWQFSFDFRHLLTTLARIWNSYIVVITAGDSKYYSVAICGLLGLGLLLFFAGFLLRKPILLFFYLLASSEILLFTYTKFLGAQRHFGHLFIVLVITFWLSYYYAPSGLITRYCKGKMRQVLNFCNRQKTSLFVVLLYAQLAGGIAAYIRDITIPYSASQAAAEYIQAKGLNHLFIVGSRDVVISPLTGYLNRKIYYPERQGLGSFVLFTPQRQEVDESEVLRQVQELVQIHGELLLILSYPITGVREDLTIRPLANFHEGFIYNEKYNLYRVSL</sequence>
<feature type="transmembrane region" description="Helical" evidence="1">
    <location>
        <begin position="127"/>
        <end position="146"/>
    </location>
</feature>
<feature type="transmembrane region" description="Helical" evidence="1">
    <location>
        <begin position="364"/>
        <end position="382"/>
    </location>
</feature>
<feature type="transmembrane region" description="Helical" evidence="1">
    <location>
        <begin position="158"/>
        <end position="183"/>
    </location>
</feature>
<feature type="transmembrane region" description="Helical" evidence="1">
    <location>
        <begin position="88"/>
        <end position="107"/>
    </location>
</feature>
<proteinExistence type="predicted"/>
<keyword evidence="3" id="KW-1185">Reference proteome</keyword>
<comment type="caution">
    <text evidence="2">The sequence shown here is derived from an EMBL/GenBank/DDBJ whole genome shotgun (WGS) entry which is preliminary data.</text>
</comment>
<name>A0ABT3L1K6_9CYAN</name>
<dbReference type="Proteomes" id="UP001526426">
    <property type="component" value="Unassembled WGS sequence"/>
</dbReference>
<evidence type="ECO:0000256" key="1">
    <source>
        <dbReference type="SAM" id="Phobius"/>
    </source>
</evidence>
<feature type="transmembrane region" description="Helical" evidence="1">
    <location>
        <begin position="320"/>
        <end position="343"/>
    </location>
</feature>
<reference evidence="2 3" key="1">
    <citation type="submission" date="2021-08" db="EMBL/GenBank/DDBJ databases">
        <title>Draft genome sequence of Spirulina subsalsa with high tolerance to salinity and hype-accumulation of phycocyanin.</title>
        <authorList>
            <person name="Pei H."/>
            <person name="Jiang L."/>
        </authorList>
    </citation>
    <scope>NUCLEOTIDE SEQUENCE [LARGE SCALE GENOMIC DNA]</scope>
    <source>
        <strain evidence="2 3">FACHB-351</strain>
    </source>
</reference>
<keyword evidence="1" id="KW-0812">Transmembrane</keyword>
<keyword evidence="1" id="KW-0472">Membrane</keyword>
<organism evidence="2 3">
    <name type="scientific">Spirulina subsalsa FACHB-351</name>
    <dbReference type="NCBI Taxonomy" id="234711"/>
    <lineage>
        <taxon>Bacteria</taxon>
        <taxon>Bacillati</taxon>
        <taxon>Cyanobacteriota</taxon>
        <taxon>Cyanophyceae</taxon>
        <taxon>Spirulinales</taxon>
        <taxon>Spirulinaceae</taxon>
        <taxon>Spirulina</taxon>
    </lineage>
</organism>
<feature type="transmembrane region" description="Helical" evidence="1">
    <location>
        <begin position="295"/>
        <end position="314"/>
    </location>
</feature>
<feature type="transmembrane region" description="Helical" evidence="1">
    <location>
        <begin position="12"/>
        <end position="32"/>
    </location>
</feature>
<keyword evidence="1" id="KW-1133">Transmembrane helix</keyword>
<accession>A0ABT3L1K6</accession>
<evidence type="ECO:0008006" key="4">
    <source>
        <dbReference type="Google" id="ProtNLM"/>
    </source>
</evidence>
<feature type="transmembrane region" description="Helical" evidence="1">
    <location>
        <begin position="267"/>
        <end position="288"/>
    </location>
</feature>
<protein>
    <recommendedName>
        <fullName evidence="4">Glycosyltransferase RgtA/B/C/D-like domain-containing protein</fullName>
    </recommendedName>
</protein>
<gene>
    <name evidence="2" type="ORF">K4A83_03615</name>
</gene>
<evidence type="ECO:0000313" key="3">
    <source>
        <dbReference type="Proteomes" id="UP001526426"/>
    </source>
</evidence>